<reference evidence="2 3" key="1">
    <citation type="journal article" date="2018" name="Sci. Rep.">
        <title>Genomic signatures of local adaptation to the degree of environmental predictability in rotifers.</title>
        <authorList>
            <person name="Franch-Gras L."/>
            <person name="Hahn C."/>
            <person name="Garcia-Roger E.M."/>
            <person name="Carmona M.J."/>
            <person name="Serra M."/>
            <person name="Gomez A."/>
        </authorList>
    </citation>
    <scope>NUCLEOTIDE SEQUENCE [LARGE SCALE GENOMIC DNA]</scope>
    <source>
        <strain evidence="2">HYR1</strain>
    </source>
</reference>
<organism evidence="2 3">
    <name type="scientific">Brachionus plicatilis</name>
    <name type="common">Marine rotifer</name>
    <name type="synonym">Brachionus muelleri</name>
    <dbReference type="NCBI Taxonomy" id="10195"/>
    <lineage>
        <taxon>Eukaryota</taxon>
        <taxon>Metazoa</taxon>
        <taxon>Spiralia</taxon>
        <taxon>Gnathifera</taxon>
        <taxon>Rotifera</taxon>
        <taxon>Eurotatoria</taxon>
        <taxon>Monogononta</taxon>
        <taxon>Pseudotrocha</taxon>
        <taxon>Ploima</taxon>
        <taxon>Brachionidae</taxon>
        <taxon>Brachionus</taxon>
    </lineage>
</organism>
<sequence>MENKFFIYNFFLFKKSNQKKEKEINSTNDDDDDYDDDDDGDNGIIFSYLTNSGAMSWLSFRKWHDGQCVIMYLLGYGQVEEGLSEPNICQE</sequence>
<comment type="caution">
    <text evidence="2">The sequence shown here is derived from an EMBL/GenBank/DDBJ whole genome shotgun (WGS) entry which is preliminary data.</text>
</comment>
<dbReference type="AlphaFoldDB" id="A0A3M7S7Z2"/>
<evidence type="ECO:0000313" key="2">
    <source>
        <dbReference type="EMBL" id="RNA31906.1"/>
    </source>
</evidence>
<dbReference type="Proteomes" id="UP000276133">
    <property type="component" value="Unassembled WGS sequence"/>
</dbReference>
<feature type="region of interest" description="Disordered" evidence="1">
    <location>
        <begin position="19"/>
        <end position="38"/>
    </location>
</feature>
<dbReference type="EMBL" id="REGN01001881">
    <property type="protein sequence ID" value="RNA31906.1"/>
    <property type="molecule type" value="Genomic_DNA"/>
</dbReference>
<proteinExistence type="predicted"/>
<feature type="compositionally biased region" description="Acidic residues" evidence="1">
    <location>
        <begin position="28"/>
        <end position="38"/>
    </location>
</feature>
<gene>
    <name evidence="2" type="ORF">BpHYR1_001808</name>
</gene>
<keyword evidence="3" id="KW-1185">Reference proteome</keyword>
<evidence type="ECO:0000313" key="3">
    <source>
        <dbReference type="Proteomes" id="UP000276133"/>
    </source>
</evidence>
<evidence type="ECO:0000256" key="1">
    <source>
        <dbReference type="SAM" id="MobiDB-lite"/>
    </source>
</evidence>
<name>A0A3M7S7Z2_BRAPC</name>
<protein>
    <submittedName>
        <fullName evidence="2">Uncharacterized protein</fullName>
    </submittedName>
</protein>
<accession>A0A3M7S7Z2</accession>